<keyword evidence="5" id="KW-1185">Reference proteome</keyword>
<dbReference type="NCBIfam" id="TIGR00730">
    <property type="entry name" value="Rossman fold protein, TIGR00730 family"/>
    <property type="match status" value="1"/>
</dbReference>
<keyword evidence="3" id="KW-0378">Hydrolase</keyword>
<evidence type="ECO:0000256" key="3">
    <source>
        <dbReference type="RuleBase" id="RU363015"/>
    </source>
</evidence>
<dbReference type="Pfam" id="PF03641">
    <property type="entry name" value="Lysine_decarbox"/>
    <property type="match status" value="1"/>
</dbReference>
<dbReference type="InterPro" id="IPR031100">
    <property type="entry name" value="LOG_fam"/>
</dbReference>
<evidence type="ECO:0000256" key="2">
    <source>
        <dbReference type="ARBA" id="ARBA00006763"/>
    </source>
</evidence>
<protein>
    <recommendedName>
        <fullName evidence="3">Cytokinin riboside 5'-monophosphate phosphoribohydrolase</fullName>
        <ecNumber evidence="3">3.2.2.n1</ecNumber>
    </recommendedName>
</protein>
<dbReference type="RefSeq" id="WP_250197203.1">
    <property type="nucleotide sequence ID" value="NZ_CP097636.1"/>
</dbReference>
<dbReference type="Gene3D" id="3.40.50.450">
    <property type="match status" value="1"/>
</dbReference>
<dbReference type="EMBL" id="CP097636">
    <property type="protein sequence ID" value="URI08985.1"/>
    <property type="molecule type" value="Genomic_DNA"/>
</dbReference>
<evidence type="ECO:0000256" key="1">
    <source>
        <dbReference type="ARBA" id="ARBA00000274"/>
    </source>
</evidence>
<sequence length="193" mass="20672">MAWSVCVYCGSRTGDSPLFMQAARQVGELIARSGGRLVYGGGKVGLMGAVADATLAAGGTVLGVIPQALMDREVGHRGITELQVVDTMHERKLAMAEAADAFLALPGGIGTLEELYEMWSWQQLGYHDKPVALLNVDGFYDALLEFTRVSHQRGLMSGAQFEALMVDTDAPRLLQRLQQAAARATGPDDYANA</sequence>
<comment type="catalytic activity">
    <reaction evidence="1">
        <text>AMP + H2O = D-ribose 5-phosphate + adenine</text>
        <dbReference type="Rhea" id="RHEA:20129"/>
        <dbReference type="ChEBI" id="CHEBI:15377"/>
        <dbReference type="ChEBI" id="CHEBI:16708"/>
        <dbReference type="ChEBI" id="CHEBI:78346"/>
        <dbReference type="ChEBI" id="CHEBI:456215"/>
        <dbReference type="EC" id="3.2.2.4"/>
    </reaction>
</comment>
<dbReference type="PANTHER" id="PTHR31223:SF70">
    <property type="entry name" value="LOG FAMILY PROTEIN YJL055W"/>
    <property type="match status" value="1"/>
</dbReference>
<keyword evidence="3" id="KW-0203">Cytokinin biosynthesis</keyword>
<accession>A0ABY4S9V9</accession>
<dbReference type="InterPro" id="IPR005269">
    <property type="entry name" value="LOG"/>
</dbReference>
<organism evidence="4 5">
    <name type="scientific">Aquincola tertiaricarbonis</name>
    <dbReference type="NCBI Taxonomy" id="391953"/>
    <lineage>
        <taxon>Bacteria</taxon>
        <taxon>Pseudomonadati</taxon>
        <taxon>Pseudomonadota</taxon>
        <taxon>Betaproteobacteria</taxon>
        <taxon>Burkholderiales</taxon>
        <taxon>Sphaerotilaceae</taxon>
        <taxon>Aquincola</taxon>
    </lineage>
</organism>
<gene>
    <name evidence="4" type="ORF">MW290_25810</name>
</gene>
<evidence type="ECO:0000313" key="4">
    <source>
        <dbReference type="EMBL" id="URI08985.1"/>
    </source>
</evidence>
<proteinExistence type="inferred from homology"/>
<dbReference type="EC" id="3.2.2.n1" evidence="3"/>
<dbReference type="SUPFAM" id="SSF102405">
    <property type="entry name" value="MCP/YpsA-like"/>
    <property type="match status" value="1"/>
</dbReference>
<dbReference type="Proteomes" id="UP001056201">
    <property type="component" value="Chromosome 2"/>
</dbReference>
<dbReference type="PANTHER" id="PTHR31223">
    <property type="entry name" value="LOG FAMILY PROTEIN YJL055W"/>
    <property type="match status" value="1"/>
</dbReference>
<reference evidence="4" key="1">
    <citation type="submission" date="2022-05" db="EMBL/GenBank/DDBJ databases">
        <title>An RpoN-dependent PEP-CTERM gene is involved in floc formation of an Aquincola tertiaricarbonis strain.</title>
        <authorList>
            <person name="Qiu D."/>
            <person name="Xia M."/>
        </authorList>
    </citation>
    <scope>NUCLEOTIDE SEQUENCE</scope>
    <source>
        <strain evidence="4">RN12</strain>
    </source>
</reference>
<evidence type="ECO:0000313" key="5">
    <source>
        <dbReference type="Proteomes" id="UP001056201"/>
    </source>
</evidence>
<name>A0ABY4S9V9_AQUTE</name>
<comment type="similarity">
    <text evidence="2 3">Belongs to the LOG family.</text>
</comment>